<organism evidence="1 2">
    <name type="scientific">Serinibacter arcticus</name>
    <dbReference type="NCBI Taxonomy" id="1655435"/>
    <lineage>
        <taxon>Bacteria</taxon>
        <taxon>Bacillati</taxon>
        <taxon>Actinomycetota</taxon>
        <taxon>Actinomycetes</taxon>
        <taxon>Micrococcales</taxon>
        <taxon>Beutenbergiaceae</taxon>
        <taxon>Serinibacter</taxon>
    </lineage>
</organism>
<dbReference type="Gene3D" id="3.40.50.300">
    <property type="entry name" value="P-loop containing nucleotide triphosphate hydrolases"/>
    <property type="match status" value="1"/>
</dbReference>
<keyword evidence="2" id="KW-1185">Reference proteome</keyword>
<keyword evidence="1" id="KW-0808">Transferase</keyword>
<gene>
    <name evidence="1" type="ORF">SERN_2323</name>
</gene>
<accession>A0A4Z1E070</accession>
<dbReference type="InterPro" id="IPR031322">
    <property type="entry name" value="Shikimate/glucono_kinase"/>
</dbReference>
<sequence>MSRPALVVVGPPGSGTSGVAAEVAARRGSLAIDTERRAARELGYDDVAAAFVGVGEAAFAERERGCAVAALEAADGADVIVIGASVTDPGVRDLLSGGPVVQLTVTLAHAAPRLGFATARPVFLGNPRALWSRLVEGRRPHYDAVSRWSVDTDDRTIAEVADAVDALLEESA</sequence>
<dbReference type="RefSeq" id="WP_158292645.1">
    <property type="nucleotide sequence ID" value="NZ_RHPJ01000003.1"/>
</dbReference>
<dbReference type="Proteomes" id="UP000297318">
    <property type="component" value="Unassembled WGS sequence"/>
</dbReference>
<evidence type="ECO:0000313" key="1">
    <source>
        <dbReference type="EMBL" id="TGO04730.1"/>
    </source>
</evidence>
<dbReference type="InterPro" id="IPR027417">
    <property type="entry name" value="P-loop_NTPase"/>
</dbReference>
<dbReference type="GO" id="GO:0016301">
    <property type="term" value="F:kinase activity"/>
    <property type="evidence" value="ECO:0007669"/>
    <property type="project" value="UniProtKB-KW"/>
</dbReference>
<reference evidence="1 2" key="1">
    <citation type="submission" date="2018-11" db="EMBL/GenBank/DDBJ databases">
        <title>Complete genome sequencing of the Actinobacteria Serinibacter sp. K3-2.</title>
        <authorList>
            <person name="Rakitin A.L."/>
            <person name="Beletsky A.V."/>
            <person name="Mardanov A.V."/>
            <person name="Ravin N.V."/>
            <person name="Gromova A.S."/>
            <person name="Filippova S.N."/>
            <person name="Gal'Chenko V.F."/>
        </authorList>
    </citation>
    <scope>NUCLEOTIDE SEQUENCE [LARGE SCALE GENOMIC DNA]</scope>
    <source>
        <strain evidence="1 2">K3-2</strain>
    </source>
</reference>
<dbReference type="Pfam" id="PF01202">
    <property type="entry name" value="SKI"/>
    <property type="match status" value="1"/>
</dbReference>
<name>A0A4Z1E070_9MICO</name>
<dbReference type="SUPFAM" id="SSF52540">
    <property type="entry name" value="P-loop containing nucleoside triphosphate hydrolases"/>
    <property type="match status" value="1"/>
</dbReference>
<comment type="caution">
    <text evidence="1">The sequence shown here is derived from an EMBL/GenBank/DDBJ whole genome shotgun (WGS) entry which is preliminary data.</text>
</comment>
<keyword evidence="1" id="KW-0418">Kinase</keyword>
<dbReference type="OrthoDB" id="9800332at2"/>
<evidence type="ECO:0000313" key="2">
    <source>
        <dbReference type="Proteomes" id="UP000297318"/>
    </source>
</evidence>
<proteinExistence type="predicted"/>
<dbReference type="EMBL" id="RHPJ01000003">
    <property type="protein sequence ID" value="TGO04730.1"/>
    <property type="molecule type" value="Genomic_DNA"/>
</dbReference>
<protein>
    <submittedName>
        <fullName evidence="1">Shikimate kinase I</fullName>
    </submittedName>
</protein>
<dbReference type="AlphaFoldDB" id="A0A4Z1E070"/>